<accession>A0A0B5EZN6</accession>
<evidence type="ECO:0000313" key="5">
    <source>
        <dbReference type="Proteomes" id="UP000031523"/>
    </source>
</evidence>
<dbReference type="GO" id="GO:0008684">
    <property type="term" value="F:2-oxopent-4-enoate hydratase activity"/>
    <property type="evidence" value="ECO:0007669"/>
    <property type="project" value="TreeGrafter"/>
</dbReference>
<sequence>MSHQPPDGVVKAAEQLSCAAREMMPCAPVRTLLPDGSAETAYAVQSLLTQQRLRAGRRIRGRKIGLTSPAVQAQLGVDQPDFGVLFDDMEVADGAVVETGRLLQPRIEAEIALVLGADLDGAGLDRAVVRGAVDRVVPALEIVDSRIAHWDITFADTVADNASSGMYVLGGTGHPLDGIDLRAVAMTMVDAGGRTVSSGTGADCLGDPLHALLWLARTCRDLGAPLRAGETVLSGALGPMVAVTPGSAYTATLSGLGEVAVRFSDGDGEPATGVSAVVPGRERAEEERGAR</sequence>
<feature type="compositionally biased region" description="Basic and acidic residues" evidence="2">
    <location>
        <begin position="280"/>
        <end position="291"/>
    </location>
</feature>
<dbReference type="Proteomes" id="UP000031523">
    <property type="component" value="Chromosome"/>
</dbReference>
<dbReference type="InterPro" id="IPR011234">
    <property type="entry name" value="Fumarylacetoacetase-like_C"/>
</dbReference>
<dbReference type="InterPro" id="IPR050772">
    <property type="entry name" value="Hydratase-Decarb/MhpD_sf"/>
</dbReference>
<keyword evidence="5" id="KW-1185">Reference proteome</keyword>
<evidence type="ECO:0000313" key="4">
    <source>
        <dbReference type="EMBL" id="AJE87289.1"/>
    </source>
</evidence>
<dbReference type="GO" id="GO:0005737">
    <property type="term" value="C:cytoplasm"/>
    <property type="evidence" value="ECO:0007669"/>
    <property type="project" value="TreeGrafter"/>
</dbReference>
<dbReference type="EMBL" id="CP010519">
    <property type="protein sequence ID" value="AJE87289.1"/>
    <property type="molecule type" value="Genomic_DNA"/>
</dbReference>
<protein>
    <submittedName>
        <fullName evidence="4">4-oxalocrotonate decarboxylase</fullName>
    </submittedName>
</protein>
<evidence type="ECO:0000256" key="2">
    <source>
        <dbReference type="SAM" id="MobiDB-lite"/>
    </source>
</evidence>
<evidence type="ECO:0000259" key="3">
    <source>
        <dbReference type="Pfam" id="PF01557"/>
    </source>
</evidence>
<dbReference type="Pfam" id="PF01557">
    <property type="entry name" value="FAA_hydrolase"/>
    <property type="match status" value="1"/>
</dbReference>
<feature type="domain" description="Fumarylacetoacetase-like C-terminal" evidence="3">
    <location>
        <begin position="93"/>
        <end position="262"/>
    </location>
</feature>
<organism evidence="4 5">
    <name type="scientific">Streptomyces albus (strain ATCC 21838 / DSM 41398 / FERM P-419 / JCM 4703 / NBRC 107858)</name>
    <dbReference type="NCBI Taxonomy" id="1081613"/>
    <lineage>
        <taxon>Bacteria</taxon>
        <taxon>Bacillati</taxon>
        <taxon>Actinomycetota</taxon>
        <taxon>Actinomycetes</taxon>
        <taxon>Kitasatosporales</taxon>
        <taxon>Streptomycetaceae</taxon>
        <taxon>Streptomyces</taxon>
    </lineage>
</organism>
<dbReference type="PANTHER" id="PTHR30143">
    <property type="entry name" value="ACID HYDRATASE"/>
    <property type="match status" value="1"/>
</dbReference>
<evidence type="ECO:0000256" key="1">
    <source>
        <dbReference type="ARBA" id="ARBA00023239"/>
    </source>
</evidence>
<dbReference type="PANTHER" id="PTHR30143:SF0">
    <property type="entry name" value="2-KETO-4-PENTENOATE HYDRATASE"/>
    <property type="match status" value="1"/>
</dbReference>
<gene>
    <name evidence="4" type="ORF">SLNWT_6913</name>
</gene>
<name>A0A0B5EZN6_STRA4</name>
<reference evidence="4 5" key="1">
    <citation type="submission" date="2015-01" db="EMBL/GenBank/DDBJ databases">
        <title>Enhanced salinomycin production by adjusting the supply of polyketide extender units in Streptomyce albus DSM 41398.</title>
        <authorList>
            <person name="Lu C."/>
        </authorList>
    </citation>
    <scope>NUCLEOTIDE SEQUENCE [LARGE SCALE GENOMIC DNA]</scope>
    <source>
        <strain evidence="5">ATCC 21838 / DSM 41398 / FERM P-419 / JCM 4703 / NBRC 107858</strain>
    </source>
</reference>
<feature type="region of interest" description="Disordered" evidence="2">
    <location>
        <begin position="264"/>
        <end position="291"/>
    </location>
</feature>
<keyword evidence="1" id="KW-0456">Lyase</keyword>
<proteinExistence type="predicted"/>
<dbReference type="KEGG" id="sals:SLNWT_6913"/>
<dbReference type="Gene3D" id="3.90.850.10">
    <property type="entry name" value="Fumarylacetoacetase-like, C-terminal domain"/>
    <property type="match status" value="1"/>
</dbReference>
<dbReference type="AlphaFoldDB" id="A0A0B5EZN6"/>
<dbReference type="InterPro" id="IPR036663">
    <property type="entry name" value="Fumarylacetoacetase_C_sf"/>
</dbReference>
<dbReference type="SUPFAM" id="SSF56529">
    <property type="entry name" value="FAH"/>
    <property type="match status" value="1"/>
</dbReference>